<name>A0ABU8TKJ2_9HYPH</name>
<feature type="domain" description="HTH gntR-type" evidence="6">
    <location>
        <begin position="19"/>
        <end position="87"/>
    </location>
</feature>
<dbReference type="PANTHER" id="PTHR46577">
    <property type="entry name" value="HTH-TYPE TRANSCRIPTIONAL REGULATORY PROTEIN GABR"/>
    <property type="match status" value="1"/>
</dbReference>
<dbReference type="InterPro" id="IPR015424">
    <property type="entry name" value="PyrdxlP-dep_Trfase"/>
</dbReference>
<proteinExistence type="inferred from homology"/>
<evidence type="ECO:0000256" key="1">
    <source>
        <dbReference type="ARBA" id="ARBA00005384"/>
    </source>
</evidence>
<dbReference type="CDD" id="cd00609">
    <property type="entry name" value="AAT_like"/>
    <property type="match status" value="1"/>
</dbReference>
<gene>
    <name evidence="7" type="ORF">V6575_11335</name>
</gene>
<comment type="similarity">
    <text evidence="1">In the C-terminal section; belongs to the class-I pyridoxal-phosphate-dependent aminotransferase family.</text>
</comment>
<sequence>MKVPDILDGLVSLDRQASVPLGQQIYRAIRSAVGNGHFKPGMVLPSSRDLANRLGVSRNTVNVAFELLQAESIVTVGPGRARIISDSAVLEGEGRSLPSASGSAKLSARGACLAADLRGDNWAFRHGALQPGAPALDSFPHDLWGRFLRRAARRTSQPELLYENATGHPELTHVLSEYLASERGVRAEPHQIIVTGSMQASLSGLSQALADPGNLAWIEDPGYLGARTAFVGAGLSVHGMPVDHDGAVVDAMADHGSSPKLIYVTPSHSYPFGSRMTLARRLKLLEVARERGAIILEDDYDSEFLFEGRPIAALQGLAQADEVIYLGTFSKSLLPGLRVSYCVVPDHLADGLRRVFRQTGRLANVHAQIALADFISSGEYRAHLKRIRQLYQVRGRALVQALKSRLGNALFVEIPTGNVQIAVRFRGALDDGLLAKKLQARGFAVSPLSPCFLDRPVEPGLIIGFAAATSAQIEAFATALSELLEGG</sequence>
<reference evidence="7 8" key="1">
    <citation type="submission" date="2024-02" db="EMBL/GenBank/DDBJ databases">
        <title>Roseibium algae sp. nov., isolated from marine alga (Grateloupia sp.), showing potential in myo-inositol conversion.</title>
        <authorList>
            <person name="Wang Y."/>
        </authorList>
    </citation>
    <scope>NUCLEOTIDE SEQUENCE [LARGE SCALE GENOMIC DNA]</scope>
    <source>
        <strain evidence="7 8">H3510</strain>
    </source>
</reference>
<keyword evidence="5" id="KW-0804">Transcription</keyword>
<accession>A0ABU8TKJ2</accession>
<dbReference type="GO" id="GO:0008483">
    <property type="term" value="F:transaminase activity"/>
    <property type="evidence" value="ECO:0007669"/>
    <property type="project" value="UniProtKB-KW"/>
</dbReference>
<dbReference type="Gene3D" id="1.10.10.10">
    <property type="entry name" value="Winged helix-like DNA-binding domain superfamily/Winged helix DNA-binding domain"/>
    <property type="match status" value="1"/>
</dbReference>
<dbReference type="InterPro" id="IPR051446">
    <property type="entry name" value="HTH_trans_reg/aminotransferase"/>
</dbReference>
<dbReference type="InterPro" id="IPR000524">
    <property type="entry name" value="Tscrpt_reg_HTH_GntR"/>
</dbReference>
<evidence type="ECO:0000256" key="4">
    <source>
        <dbReference type="ARBA" id="ARBA00023125"/>
    </source>
</evidence>
<dbReference type="Proteomes" id="UP001385499">
    <property type="component" value="Unassembled WGS sequence"/>
</dbReference>
<dbReference type="EMBL" id="JBAKIA010000006">
    <property type="protein sequence ID" value="MEJ8474680.1"/>
    <property type="molecule type" value="Genomic_DNA"/>
</dbReference>
<dbReference type="PANTHER" id="PTHR46577:SF1">
    <property type="entry name" value="HTH-TYPE TRANSCRIPTIONAL REGULATORY PROTEIN GABR"/>
    <property type="match status" value="1"/>
</dbReference>
<evidence type="ECO:0000256" key="2">
    <source>
        <dbReference type="ARBA" id="ARBA00022898"/>
    </source>
</evidence>
<protein>
    <submittedName>
        <fullName evidence="7">PLP-dependent aminotransferase family protein</fullName>
    </submittedName>
</protein>
<keyword evidence="4" id="KW-0238">DNA-binding</keyword>
<dbReference type="SUPFAM" id="SSF46785">
    <property type="entry name" value="Winged helix' DNA-binding domain"/>
    <property type="match status" value="1"/>
</dbReference>
<evidence type="ECO:0000256" key="3">
    <source>
        <dbReference type="ARBA" id="ARBA00023015"/>
    </source>
</evidence>
<evidence type="ECO:0000256" key="5">
    <source>
        <dbReference type="ARBA" id="ARBA00023163"/>
    </source>
</evidence>
<dbReference type="SMART" id="SM00345">
    <property type="entry name" value="HTH_GNTR"/>
    <property type="match status" value="1"/>
</dbReference>
<keyword evidence="8" id="KW-1185">Reference proteome</keyword>
<dbReference type="Pfam" id="PF00392">
    <property type="entry name" value="GntR"/>
    <property type="match status" value="1"/>
</dbReference>
<keyword evidence="7" id="KW-0808">Transferase</keyword>
<evidence type="ECO:0000259" key="6">
    <source>
        <dbReference type="PROSITE" id="PS50949"/>
    </source>
</evidence>
<keyword evidence="3" id="KW-0805">Transcription regulation</keyword>
<dbReference type="SUPFAM" id="SSF53383">
    <property type="entry name" value="PLP-dependent transferases"/>
    <property type="match status" value="1"/>
</dbReference>
<dbReference type="PRINTS" id="PR00035">
    <property type="entry name" value="HTHGNTR"/>
</dbReference>
<evidence type="ECO:0000313" key="8">
    <source>
        <dbReference type="Proteomes" id="UP001385499"/>
    </source>
</evidence>
<dbReference type="Pfam" id="PF00155">
    <property type="entry name" value="Aminotran_1_2"/>
    <property type="match status" value="1"/>
</dbReference>
<organism evidence="7 8">
    <name type="scientific">Roseibium algae</name>
    <dbReference type="NCBI Taxonomy" id="3123038"/>
    <lineage>
        <taxon>Bacteria</taxon>
        <taxon>Pseudomonadati</taxon>
        <taxon>Pseudomonadota</taxon>
        <taxon>Alphaproteobacteria</taxon>
        <taxon>Hyphomicrobiales</taxon>
        <taxon>Stappiaceae</taxon>
        <taxon>Roseibium</taxon>
    </lineage>
</organism>
<comment type="caution">
    <text evidence="7">The sequence shown here is derived from an EMBL/GenBank/DDBJ whole genome shotgun (WGS) entry which is preliminary data.</text>
</comment>
<dbReference type="Gene3D" id="3.40.640.10">
    <property type="entry name" value="Type I PLP-dependent aspartate aminotransferase-like (Major domain)"/>
    <property type="match status" value="1"/>
</dbReference>
<dbReference type="InterPro" id="IPR004839">
    <property type="entry name" value="Aminotransferase_I/II_large"/>
</dbReference>
<dbReference type="InterPro" id="IPR015421">
    <property type="entry name" value="PyrdxlP-dep_Trfase_major"/>
</dbReference>
<keyword evidence="7" id="KW-0032">Aminotransferase</keyword>
<evidence type="ECO:0000313" key="7">
    <source>
        <dbReference type="EMBL" id="MEJ8474680.1"/>
    </source>
</evidence>
<dbReference type="PROSITE" id="PS50949">
    <property type="entry name" value="HTH_GNTR"/>
    <property type="match status" value="1"/>
</dbReference>
<dbReference type="InterPro" id="IPR036390">
    <property type="entry name" value="WH_DNA-bd_sf"/>
</dbReference>
<dbReference type="InterPro" id="IPR036388">
    <property type="entry name" value="WH-like_DNA-bd_sf"/>
</dbReference>
<keyword evidence="2" id="KW-0663">Pyridoxal phosphate</keyword>
<dbReference type="CDD" id="cd07377">
    <property type="entry name" value="WHTH_GntR"/>
    <property type="match status" value="1"/>
</dbReference>
<dbReference type="RefSeq" id="WP_340274441.1">
    <property type="nucleotide sequence ID" value="NZ_JBAKIA010000006.1"/>
</dbReference>